<dbReference type="Proteomes" id="UP000228909">
    <property type="component" value="Unassembled WGS sequence"/>
</dbReference>
<evidence type="ECO:0000313" key="1">
    <source>
        <dbReference type="EMBL" id="PIR71409.1"/>
    </source>
</evidence>
<proteinExistence type="predicted"/>
<dbReference type="InterPro" id="IPR036388">
    <property type="entry name" value="WH-like_DNA-bd_sf"/>
</dbReference>
<reference evidence="2" key="1">
    <citation type="submission" date="2017-09" db="EMBL/GenBank/DDBJ databases">
        <title>Depth-based differentiation of microbial function through sediment-hosted aquifers and enrichment of novel symbionts in the deep terrestrial subsurface.</title>
        <authorList>
            <person name="Probst A.J."/>
            <person name="Ladd B."/>
            <person name="Jarett J.K."/>
            <person name="Geller-Mcgrath D.E."/>
            <person name="Sieber C.M.K."/>
            <person name="Emerson J.B."/>
            <person name="Anantharaman K."/>
            <person name="Thomas B.C."/>
            <person name="Malmstrom R."/>
            <person name="Stieglmeier M."/>
            <person name="Klingl A."/>
            <person name="Woyke T."/>
            <person name="Ryan C.M."/>
            <person name="Banfield J.F."/>
        </authorList>
    </citation>
    <scope>NUCLEOTIDE SEQUENCE [LARGE SCALE GENOMIC DNA]</scope>
</reference>
<dbReference type="EMBL" id="PFCK01000081">
    <property type="protein sequence ID" value="PIR71409.1"/>
    <property type="molecule type" value="Genomic_DNA"/>
</dbReference>
<evidence type="ECO:0008006" key="3">
    <source>
        <dbReference type="Google" id="ProtNLM"/>
    </source>
</evidence>
<accession>A0A2H0TIL3</accession>
<name>A0A2H0TIL3_9BACT</name>
<dbReference type="Gene3D" id="1.10.10.10">
    <property type="entry name" value="Winged helix-like DNA-binding domain superfamily/Winged helix DNA-binding domain"/>
    <property type="match status" value="1"/>
</dbReference>
<dbReference type="AlphaFoldDB" id="A0A2H0TIL3"/>
<dbReference type="SUPFAM" id="SSF46785">
    <property type="entry name" value="Winged helix' DNA-binding domain"/>
    <property type="match status" value="1"/>
</dbReference>
<gene>
    <name evidence="1" type="ORF">COU43_02890</name>
</gene>
<sequence length="98" mass="11827">MLPFERFKKLNTEGNLWVYILSLGKEVVCDDEVRKLIFERFGFLPGNLLIKRVLFRLRRQGFIRSEKYKRKKAYLTTEEGKKELEKMKNLCQELLQKV</sequence>
<organism evidence="1 2">
    <name type="scientific">Candidatus Nealsonbacteria bacterium CG10_big_fil_rev_8_21_14_0_10_37_25</name>
    <dbReference type="NCBI Taxonomy" id="1974711"/>
    <lineage>
        <taxon>Bacteria</taxon>
        <taxon>Candidatus Nealsoniibacteriota</taxon>
    </lineage>
</organism>
<comment type="caution">
    <text evidence="1">The sequence shown here is derived from an EMBL/GenBank/DDBJ whole genome shotgun (WGS) entry which is preliminary data.</text>
</comment>
<evidence type="ECO:0000313" key="2">
    <source>
        <dbReference type="Proteomes" id="UP000228909"/>
    </source>
</evidence>
<protein>
    <recommendedName>
        <fullName evidence="3">PadR family transcriptional regulator</fullName>
    </recommendedName>
</protein>
<dbReference type="InterPro" id="IPR036390">
    <property type="entry name" value="WH_DNA-bd_sf"/>
</dbReference>